<dbReference type="Proteomes" id="UP000735874">
    <property type="component" value="Unassembled WGS sequence"/>
</dbReference>
<reference evidence="1" key="1">
    <citation type="submission" date="2018-10" db="EMBL/GenBank/DDBJ databases">
        <title>Effector identification in a new, highly contiguous assembly of the strawberry crown rot pathogen Phytophthora cactorum.</title>
        <authorList>
            <person name="Armitage A.D."/>
            <person name="Nellist C.F."/>
            <person name="Bates H."/>
            <person name="Vickerstaff R.J."/>
            <person name="Harrison R.J."/>
        </authorList>
    </citation>
    <scope>NUCLEOTIDE SEQUENCE</scope>
    <source>
        <strain evidence="1">15-7</strain>
    </source>
</reference>
<proteinExistence type="predicted"/>
<dbReference type="AlphaFoldDB" id="A0A8T0YPP7"/>
<dbReference type="VEuPathDB" id="FungiDB:PC110_g23751"/>
<comment type="caution">
    <text evidence="1">The sequence shown here is derived from an EMBL/GenBank/DDBJ whole genome shotgun (WGS) entry which is preliminary data.</text>
</comment>
<sequence>MNEDTDFDWPILESEELLDFAKDEAELAKMRKTGWYLDPDEFAPDQRYPGLYDGPYGPSEEHLVERVGRMYEKQRVEGAKTKEQITEQEAKHEDIEPHELLNVLGLLVARMINPQRRSLGNYGSWRYFCWNFR</sequence>
<organism evidence="1 2">
    <name type="scientific">Phytophthora cactorum</name>
    <dbReference type="NCBI Taxonomy" id="29920"/>
    <lineage>
        <taxon>Eukaryota</taxon>
        <taxon>Sar</taxon>
        <taxon>Stramenopiles</taxon>
        <taxon>Oomycota</taxon>
        <taxon>Peronosporomycetes</taxon>
        <taxon>Peronosporales</taxon>
        <taxon>Peronosporaceae</taxon>
        <taxon>Phytophthora</taxon>
    </lineage>
</organism>
<protein>
    <submittedName>
        <fullName evidence="1">Uncharacterized protein</fullName>
    </submittedName>
</protein>
<name>A0A8T0YPP7_9STRA</name>
<gene>
    <name evidence="1" type="ORF">PC113_g19109</name>
</gene>
<evidence type="ECO:0000313" key="2">
    <source>
        <dbReference type="Proteomes" id="UP000735874"/>
    </source>
</evidence>
<evidence type="ECO:0000313" key="1">
    <source>
        <dbReference type="EMBL" id="KAG2841072.1"/>
    </source>
</evidence>
<dbReference type="EMBL" id="RCMG01000953">
    <property type="protein sequence ID" value="KAG2841072.1"/>
    <property type="molecule type" value="Genomic_DNA"/>
</dbReference>
<accession>A0A8T0YPP7</accession>